<dbReference type="PANTHER" id="PTHR47331:SF1">
    <property type="entry name" value="GAG-LIKE PROTEIN"/>
    <property type="match status" value="1"/>
</dbReference>
<feature type="region of interest" description="Disordered" evidence="1">
    <location>
        <begin position="343"/>
        <end position="381"/>
    </location>
</feature>
<gene>
    <name evidence="2" type="ORF">TBRA_LOCUS1947</name>
</gene>
<dbReference type="EMBL" id="CADCXV010000377">
    <property type="protein sequence ID" value="CAB0029924.1"/>
    <property type="molecule type" value="Genomic_DNA"/>
</dbReference>
<sequence>MPRSTTADDSSGARRSLRGMPRPQSATILRGRSSRTETTLDQFQGRARWPRSIRSSTPKESSGWGGRLHHSALRFHLKHPPILDGSSHLATLVIDWAHARSIHGGFKATYVQVFQRAWLINGEEADPTPREPVRDMCGRPRAKQRAISWLRCQRAVSPAARPFERTGVDYAGPFLVRQGRGKGIPTSKAWVAVFVCLVTKAIHLELVGNLKTDSLLGALTRFVGRRRRPRKSRRTSAGIGSAAVRSFKFHLKRAVGTRHVTYEELNTLIIGVEAVLNSRPLEPVTGDPDDLCVLTPSSESTGMSLLTLPDKEPSENPARQTAAELEAGRGPARRLLEQMEPNLPQHTAAAAQVAAPESINQRRGHSSHRRPVTSAALILTD</sequence>
<evidence type="ECO:0000256" key="1">
    <source>
        <dbReference type="SAM" id="MobiDB-lite"/>
    </source>
</evidence>
<keyword evidence="3" id="KW-1185">Reference proteome</keyword>
<dbReference type="OrthoDB" id="8958038at2759"/>
<name>A0A6H5I278_9HYME</name>
<accession>A0A6H5I278</accession>
<feature type="compositionally biased region" description="Basic residues" evidence="1">
    <location>
        <begin position="362"/>
        <end position="371"/>
    </location>
</feature>
<evidence type="ECO:0000313" key="3">
    <source>
        <dbReference type="Proteomes" id="UP000479190"/>
    </source>
</evidence>
<reference evidence="2 3" key="1">
    <citation type="submission" date="2020-02" db="EMBL/GenBank/DDBJ databases">
        <authorList>
            <person name="Ferguson B K."/>
        </authorList>
    </citation>
    <scope>NUCLEOTIDE SEQUENCE [LARGE SCALE GENOMIC DNA]</scope>
</reference>
<dbReference type="Proteomes" id="UP000479190">
    <property type="component" value="Unassembled WGS sequence"/>
</dbReference>
<dbReference type="AlphaFoldDB" id="A0A6H5I278"/>
<dbReference type="GO" id="GO:0003676">
    <property type="term" value="F:nucleic acid binding"/>
    <property type="evidence" value="ECO:0007669"/>
    <property type="project" value="InterPro"/>
</dbReference>
<dbReference type="Gene3D" id="3.30.420.10">
    <property type="entry name" value="Ribonuclease H-like superfamily/Ribonuclease H"/>
    <property type="match status" value="1"/>
</dbReference>
<dbReference type="InterPro" id="IPR036397">
    <property type="entry name" value="RNaseH_sf"/>
</dbReference>
<protein>
    <recommendedName>
        <fullName evidence="4">Integrase catalytic domain-containing protein</fullName>
    </recommendedName>
</protein>
<feature type="region of interest" description="Disordered" evidence="1">
    <location>
        <begin position="306"/>
        <end position="327"/>
    </location>
</feature>
<proteinExistence type="predicted"/>
<organism evidence="2 3">
    <name type="scientific">Trichogramma brassicae</name>
    <dbReference type="NCBI Taxonomy" id="86971"/>
    <lineage>
        <taxon>Eukaryota</taxon>
        <taxon>Metazoa</taxon>
        <taxon>Ecdysozoa</taxon>
        <taxon>Arthropoda</taxon>
        <taxon>Hexapoda</taxon>
        <taxon>Insecta</taxon>
        <taxon>Pterygota</taxon>
        <taxon>Neoptera</taxon>
        <taxon>Endopterygota</taxon>
        <taxon>Hymenoptera</taxon>
        <taxon>Apocrita</taxon>
        <taxon>Proctotrupomorpha</taxon>
        <taxon>Chalcidoidea</taxon>
        <taxon>Trichogrammatidae</taxon>
        <taxon>Trichogramma</taxon>
    </lineage>
</organism>
<evidence type="ECO:0008006" key="4">
    <source>
        <dbReference type="Google" id="ProtNLM"/>
    </source>
</evidence>
<evidence type="ECO:0000313" key="2">
    <source>
        <dbReference type="EMBL" id="CAB0029924.1"/>
    </source>
</evidence>
<dbReference type="PANTHER" id="PTHR47331">
    <property type="entry name" value="PHD-TYPE DOMAIN-CONTAINING PROTEIN"/>
    <property type="match status" value="1"/>
</dbReference>
<feature type="region of interest" description="Disordered" evidence="1">
    <location>
        <begin position="1"/>
        <end position="65"/>
    </location>
</feature>